<keyword evidence="1" id="KW-0496">Mitochondrion</keyword>
<proteinExistence type="predicted"/>
<geneLocation type="mitochondrion" evidence="1"/>
<sequence>MLQYMPKPKIEGKTCRVMTSGIKDELNALHHFYQRKGGTRVELGALLSNEGDEFRVDALLIVTIGPR</sequence>
<reference evidence="1" key="1">
    <citation type="journal article" date="2015" name="Genome Biol. Evol.">
        <title>Organellar Genomes of White Spruce (Picea glauca): Assembly and Annotation.</title>
        <authorList>
            <person name="Jackman S.D."/>
            <person name="Warren R.L."/>
            <person name="Gibb E.A."/>
            <person name="Vandervalk B.P."/>
            <person name="Mohamadi H."/>
            <person name="Chu J."/>
            <person name="Raymond A."/>
            <person name="Pleasance S."/>
            <person name="Coope R."/>
            <person name="Wildung M.R."/>
            <person name="Ritland C.E."/>
            <person name="Bousquet J."/>
            <person name="Jones S.J."/>
            <person name="Bohlmann J."/>
            <person name="Birol I."/>
        </authorList>
    </citation>
    <scope>NUCLEOTIDE SEQUENCE [LARGE SCALE GENOMIC DNA]</scope>
    <source>
        <tissue evidence="1">Flushing bud</tissue>
    </source>
</reference>
<comment type="caution">
    <text evidence="1">The sequence shown here is derived from an EMBL/GenBank/DDBJ whole genome shotgun (WGS) entry which is preliminary data.</text>
</comment>
<evidence type="ECO:0000313" key="1">
    <source>
        <dbReference type="EMBL" id="KUM46499.1"/>
    </source>
</evidence>
<protein>
    <submittedName>
        <fullName evidence="1">Uncharacterized protein</fullName>
    </submittedName>
</protein>
<organism evidence="1">
    <name type="scientific">Picea glauca</name>
    <name type="common">White spruce</name>
    <name type="synonym">Pinus glauca</name>
    <dbReference type="NCBI Taxonomy" id="3330"/>
    <lineage>
        <taxon>Eukaryota</taxon>
        <taxon>Viridiplantae</taxon>
        <taxon>Streptophyta</taxon>
        <taxon>Embryophyta</taxon>
        <taxon>Tracheophyta</taxon>
        <taxon>Spermatophyta</taxon>
        <taxon>Pinopsida</taxon>
        <taxon>Pinidae</taxon>
        <taxon>Conifers I</taxon>
        <taxon>Pinales</taxon>
        <taxon>Pinaceae</taxon>
        <taxon>Picea</taxon>
    </lineage>
</organism>
<name>A0A101LW74_PICGL</name>
<dbReference type="AlphaFoldDB" id="A0A101LW74"/>
<gene>
    <name evidence="1" type="ORF">ABT39_MTgene1600</name>
</gene>
<accession>A0A101LW74</accession>
<dbReference type="EMBL" id="LKAM01000011">
    <property type="protein sequence ID" value="KUM46499.1"/>
    <property type="molecule type" value="Genomic_DNA"/>
</dbReference>